<feature type="active site" evidence="6 7">
    <location>
        <position position="203"/>
    </location>
</feature>
<feature type="domain" description="Response regulatory" evidence="9">
    <location>
        <begin position="4"/>
        <end position="121"/>
    </location>
</feature>
<sequence>MAIKVLVVDDSALIRALLSEIINAQPDLEVVGTAPDPLAARERIKALNPDVLTLDVEMPKMDGLAFLEKLMRLRPMPVVMVSSLTEASCEITLKALELGAFDFVTKPKLDIRSGMLEYAEELTSKIRSAYQAGLRRPLVPRGGSAAAPVRKLTADAVLPTNHLHFSTTEKVIVVGASTGGTEALKTFLAALPADCPAILVTQHMPEAFTRAFAARLNGLCAMAVKEAEHGERLMPGHIYVAPGNRHLLLTRSGANYTATLSDGPPVSRHRPSVDVMFRSAANCAGSNCLGIIMTGMGDDGAAGMLEMHNVGARTLAQDEESCVVFGMPKEAVARGGVDEIVALDELANRLQAWLAAQGKRSFRV</sequence>
<dbReference type="SUPFAM" id="SSF52738">
    <property type="entry name" value="Methylesterase CheB, C-terminal domain"/>
    <property type="match status" value="1"/>
</dbReference>
<proteinExistence type="inferred from homology"/>
<dbReference type="GO" id="GO:0050568">
    <property type="term" value="F:protein-glutamine glutaminase activity"/>
    <property type="evidence" value="ECO:0007669"/>
    <property type="project" value="UniProtKB-UniRule"/>
</dbReference>
<dbReference type="SMART" id="SM00448">
    <property type="entry name" value="REC"/>
    <property type="match status" value="1"/>
</dbReference>
<feature type="modified residue" description="4-aspartylphosphate" evidence="6 8">
    <location>
        <position position="55"/>
    </location>
</feature>
<dbReference type="GO" id="GO:0005737">
    <property type="term" value="C:cytoplasm"/>
    <property type="evidence" value="ECO:0007669"/>
    <property type="project" value="UniProtKB-SubCell"/>
</dbReference>
<organism evidence="11 12">
    <name type="scientific">Geomonas silvestris</name>
    <dbReference type="NCBI Taxonomy" id="2740184"/>
    <lineage>
        <taxon>Bacteria</taxon>
        <taxon>Pseudomonadati</taxon>
        <taxon>Thermodesulfobacteriota</taxon>
        <taxon>Desulfuromonadia</taxon>
        <taxon>Geobacterales</taxon>
        <taxon>Geobacteraceae</taxon>
        <taxon>Geomonas</taxon>
    </lineage>
</organism>
<evidence type="ECO:0000259" key="10">
    <source>
        <dbReference type="PROSITE" id="PS50122"/>
    </source>
</evidence>
<dbReference type="NCBIfam" id="NF009206">
    <property type="entry name" value="PRK12555.1"/>
    <property type="match status" value="1"/>
</dbReference>
<evidence type="ECO:0000256" key="6">
    <source>
        <dbReference type="HAMAP-Rule" id="MF_00099"/>
    </source>
</evidence>
<dbReference type="EC" id="3.5.1.44" evidence="6"/>
<reference evidence="12" key="1">
    <citation type="submission" date="2020-06" db="EMBL/GenBank/DDBJ databases">
        <title>Draft genomic sequence of Geomonas sp. Red330.</title>
        <authorList>
            <person name="Itoh H."/>
            <person name="Zhenxing X."/>
            <person name="Ushijima N."/>
            <person name="Masuda Y."/>
            <person name="Shiratori Y."/>
            <person name="Senoo K."/>
        </authorList>
    </citation>
    <scope>NUCLEOTIDE SEQUENCE [LARGE SCALE GENOMIC DNA]</scope>
    <source>
        <strain evidence="12">Red330</strain>
    </source>
</reference>
<dbReference type="PANTHER" id="PTHR42872">
    <property type="entry name" value="PROTEIN-GLUTAMATE METHYLESTERASE/PROTEIN-GLUTAMINE GLUTAMINASE"/>
    <property type="match status" value="1"/>
</dbReference>
<dbReference type="FunFam" id="3.40.50.2300:FF:000060">
    <property type="entry name" value="Protein-glutamate methylesterase/protein-glutamine glutaminase"/>
    <property type="match status" value="1"/>
</dbReference>
<dbReference type="Pfam" id="PF01339">
    <property type="entry name" value="CheB_methylest"/>
    <property type="match status" value="1"/>
</dbReference>
<comment type="PTM">
    <text evidence="6">Phosphorylated by CheA. Phosphorylation of the N-terminal regulatory domain activates the methylesterase activity.</text>
</comment>
<dbReference type="PIRSF" id="PIRSF000876">
    <property type="entry name" value="RR_chemtxs_CheB"/>
    <property type="match status" value="1"/>
</dbReference>
<dbReference type="PROSITE" id="PS50122">
    <property type="entry name" value="CHEB"/>
    <property type="match status" value="1"/>
</dbReference>
<evidence type="ECO:0000259" key="9">
    <source>
        <dbReference type="PROSITE" id="PS50110"/>
    </source>
</evidence>
<dbReference type="InterPro" id="IPR000673">
    <property type="entry name" value="Sig_transdc_resp-reg_Me-estase"/>
</dbReference>
<evidence type="ECO:0000256" key="3">
    <source>
        <dbReference type="ARBA" id="ARBA00022553"/>
    </source>
</evidence>
<keyword evidence="2 6" id="KW-0145">Chemotaxis</keyword>
<feature type="active site" evidence="6 7">
    <location>
        <position position="177"/>
    </location>
</feature>
<dbReference type="CDD" id="cd16432">
    <property type="entry name" value="CheB_Rec"/>
    <property type="match status" value="1"/>
</dbReference>
<feature type="active site" evidence="6 7">
    <location>
        <position position="299"/>
    </location>
</feature>
<dbReference type="GO" id="GO:0008984">
    <property type="term" value="F:protein-glutamate methylesterase activity"/>
    <property type="evidence" value="ECO:0007669"/>
    <property type="project" value="UniProtKB-UniRule"/>
</dbReference>
<comment type="domain">
    <text evidence="6">Contains a C-terminal catalytic domain, and an N-terminal region which modulates catalytic activity.</text>
</comment>
<dbReference type="SUPFAM" id="SSF52172">
    <property type="entry name" value="CheY-like"/>
    <property type="match status" value="1"/>
</dbReference>
<evidence type="ECO:0000256" key="1">
    <source>
        <dbReference type="ARBA" id="ARBA00022490"/>
    </source>
</evidence>
<dbReference type="EMBL" id="BLXX01000009">
    <property type="protein sequence ID" value="GFO60661.1"/>
    <property type="molecule type" value="Genomic_DNA"/>
</dbReference>
<gene>
    <name evidence="11" type="primary">cheB1_2</name>
    <name evidence="6" type="synonym">cheB</name>
    <name evidence="11" type="ORF">GMST_29860</name>
</gene>
<comment type="catalytic activity">
    <reaction evidence="6">
        <text>L-glutaminyl-[protein] + H2O = L-glutamyl-[protein] + NH4(+)</text>
        <dbReference type="Rhea" id="RHEA:16441"/>
        <dbReference type="Rhea" id="RHEA-COMP:10207"/>
        <dbReference type="Rhea" id="RHEA-COMP:10208"/>
        <dbReference type="ChEBI" id="CHEBI:15377"/>
        <dbReference type="ChEBI" id="CHEBI:28938"/>
        <dbReference type="ChEBI" id="CHEBI:29973"/>
        <dbReference type="ChEBI" id="CHEBI:30011"/>
        <dbReference type="EC" id="3.5.1.44"/>
    </reaction>
</comment>
<evidence type="ECO:0000256" key="8">
    <source>
        <dbReference type="PROSITE-ProRule" id="PRU00169"/>
    </source>
</evidence>
<dbReference type="InterPro" id="IPR035909">
    <property type="entry name" value="CheB_C"/>
</dbReference>
<dbReference type="HAMAP" id="MF_00099">
    <property type="entry name" value="CheB_chemtxs"/>
    <property type="match status" value="1"/>
</dbReference>
<evidence type="ECO:0000256" key="5">
    <source>
        <dbReference type="ARBA" id="ARBA00048267"/>
    </source>
</evidence>
<dbReference type="Gene3D" id="3.40.50.180">
    <property type="entry name" value="Methylesterase CheB, C-terminal domain"/>
    <property type="match status" value="1"/>
</dbReference>
<dbReference type="InterPro" id="IPR008248">
    <property type="entry name" value="CheB-like"/>
</dbReference>
<keyword evidence="4 6" id="KW-0378">Hydrolase</keyword>
<dbReference type="EC" id="3.1.1.61" evidence="6"/>
<dbReference type="Proteomes" id="UP000556026">
    <property type="component" value="Unassembled WGS sequence"/>
</dbReference>
<evidence type="ECO:0000313" key="11">
    <source>
        <dbReference type="EMBL" id="GFO60661.1"/>
    </source>
</evidence>
<comment type="similarity">
    <text evidence="6">Belongs to the CheB family.</text>
</comment>
<protein>
    <recommendedName>
        <fullName evidence="6">Protein-glutamate methylesterase/protein-glutamine glutaminase</fullName>
        <ecNumber evidence="6">3.1.1.61</ecNumber>
        <ecNumber evidence="6">3.5.1.44</ecNumber>
    </recommendedName>
</protein>
<accession>A0A6V8MKU6</accession>
<keyword evidence="1 6" id="KW-0963">Cytoplasm</keyword>
<feature type="domain" description="CheB-type methylesterase" evidence="10">
    <location>
        <begin position="165"/>
        <end position="357"/>
    </location>
</feature>
<dbReference type="InterPro" id="IPR011006">
    <property type="entry name" value="CheY-like_superfamily"/>
</dbReference>
<dbReference type="Pfam" id="PF00072">
    <property type="entry name" value="Response_reg"/>
    <property type="match status" value="1"/>
</dbReference>
<dbReference type="GO" id="GO:0006935">
    <property type="term" value="P:chemotaxis"/>
    <property type="evidence" value="ECO:0007669"/>
    <property type="project" value="UniProtKB-UniRule"/>
</dbReference>
<dbReference type="RefSeq" id="WP_183355471.1">
    <property type="nucleotide sequence ID" value="NZ_BLXX01000009.1"/>
</dbReference>
<dbReference type="AlphaFoldDB" id="A0A6V8MKU6"/>
<comment type="catalytic activity">
    <reaction evidence="5 6">
        <text>[protein]-L-glutamate 5-O-methyl ester + H2O = L-glutamyl-[protein] + methanol + H(+)</text>
        <dbReference type="Rhea" id="RHEA:23236"/>
        <dbReference type="Rhea" id="RHEA-COMP:10208"/>
        <dbReference type="Rhea" id="RHEA-COMP:10311"/>
        <dbReference type="ChEBI" id="CHEBI:15377"/>
        <dbReference type="ChEBI" id="CHEBI:15378"/>
        <dbReference type="ChEBI" id="CHEBI:17790"/>
        <dbReference type="ChEBI" id="CHEBI:29973"/>
        <dbReference type="ChEBI" id="CHEBI:82795"/>
        <dbReference type="EC" id="3.1.1.61"/>
    </reaction>
</comment>
<evidence type="ECO:0000256" key="2">
    <source>
        <dbReference type="ARBA" id="ARBA00022500"/>
    </source>
</evidence>
<dbReference type="InterPro" id="IPR001789">
    <property type="entry name" value="Sig_transdc_resp-reg_receiver"/>
</dbReference>
<dbReference type="GO" id="GO:0000156">
    <property type="term" value="F:phosphorelay response regulator activity"/>
    <property type="evidence" value="ECO:0007669"/>
    <property type="project" value="InterPro"/>
</dbReference>
<dbReference type="PROSITE" id="PS50110">
    <property type="entry name" value="RESPONSE_REGULATORY"/>
    <property type="match status" value="1"/>
</dbReference>
<dbReference type="CDD" id="cd17541">
    <property type="entry name" value="REC_CheB-like"/>
    <property type="match status" value="1"/>
</dbReference>
<dbReference type="NCBIfam" id="NF001965">
    <property type="entry name" value="PRK00742.1"/>
    <property type="match status" value="1"/>
</dbReference>
<name>A0A6V8MKU6_9BACT</name>
<comment type="caution">
    <text evidence="11">The sequence shown here is derived from an EMBL/GenBank/DDBJ whole genome shotgun (WGS) entry which is preliminary data.</text>
</comment>
<comment type="subcellular location">
    <subcellularLocation>
        <location evidence="6">Cytoplasm</location>
    </subcellularLocation>
</comment>
<keyword evidence="12" id="KW-1185">Reference proteome</keyword>
<keyword evidence="3 6" id="KW-0597">Phosphoprotein</keyword>
<comment type="function">
    <text evidence="6">Involved in chemotaxis. Part of a chemotaxis signal transduction system that modulates chemotaxis in response to various stimuli. Catalyzes the demethylation of specific methylglutamate residues introduced into the chemoreceptors (methyl-accepting chemotaxis proteins or MCP) by CheR. Also mediates the irreversible deamidation of specific glutamine residues to glutamic acid.</text>
</comment>
<evidence type="ECO:0000256" key="4">
    <source>
        <dbReference type="ARBA" id="ARBA00022801"/>
    </source>
</evidence>
<evidence type="ECO:0000256" key="7">
    <source>
        <dbReference type="PROSITE-ProRule" id="PRU00050"/>
    </source>
</evidence>
<dbReference type="Gene3D" id="3.40.50.2300">
    <property type="match status" value="1"/>
</dbReference>
<evidence type="ECO:0000313" key="12">
    <source>
        <dbReference type="Proteomes" id="UP000556026"/>
    </source>
</evidence>
<dbReference type="PANTHER" id="PTHR42872:SF6">
    <property type="entry name" value="PROTEIN-GLUTAMATE METHYLESTERASE_PROTEIN-GLUTAMINE GLUTAMINASE"/>
    <property type="match status" value="1"/>
</dbReference>